<evidence type="ECO:0000256" key="1">
    <source>
        <dbReference type="SAM" id="SignalP"/>
    </source>
</evidence>
<accession>A0A6A5QTY7</accession>
<keyword evidence="3" id="KW-1185">Reference proteome</keyword>
<dbReference type="Proteomes" id="UP000800096">
    <property type="component" value="Unassembled WGS sequence"/>
</dbReference>
<protein>
    <recommendedName>
        <fullName evidence="4">Cyanovirin-N domain-containing protein</fullName>
    </recommendedName>
</protein>
<reference evidence="2" key="1">
    <citation type="journal article" date="2020" name="Stud. Mycol.">
        <title>101 Dothideomycetes genomes: a test case for predicting lifestyles and emergence of pathogens.</title>
        <authorList>
            <person name="Haridas S."/>
            <person name="Albert R."/>
            <person name="Binder M."/>
            <person name="Bloem J."/>
            <person name="Labutti K."/>
            <person name="Salamov A."/>
            <person name="Andreopoulos B."/>
            <person name="Baker S."/>
            <person name="Barry K."/>
            <person name="Bills G."/>
            <person name="Bluhm B."/>
            <person name="Cannon C."/>
            <person name="Castanera R."/>
            <person name="Culley D."/>
            <person name="Daum C."/>
            <person name="Ezra D."/>
            <person name="Gonzalez J."/>
            <person name="Henrissat B."/>
            <person name="Kuo A."/>
            <person name="Liang C."/>
            <person name="Lipzen A."/>
            <person name="Lutzoni F."/>
            <person name="Magnuson J."/>
            <person name="Mondo S."/>
            <person name="Nolan M."/>
            <person name="Ohm R."/>
            <person name="Pangilinan J."/>
            <person name="Park H.-J."/>
            <person name="Ramirez L."/>
            <person name="Alfaro M."/>
            <person name="Sun H."/>
            <person name="Tritt A."/>
            <person name="Yoshinaga Y."/>
            <person name="Zwiers L.-H."/>
            <person name="Turgeon B."/>
            <person name="Goodwin S."/>
            <person name="Spatafora J."/>
            <person name="Crous P."/>
            <person name="Grigoriev I."/>
        </authorList>
    </citation>
    <scope>NUCLEOTIDE SEQUENCE</scope>
    <source>
        <strain evidence="2">HMLAC05119</strain>
    </source>
</reference>
<dbReference type="EMBL" id="ML979134">
    <property type="protein sequence ID" value="KAF1917407.1"/>
    <property type="molecule type" value="Genomic_DNA"/>
</dbReference>
<evidence type="ECO:0000313" key="2">
    <source>
        <dbReference type="EMBL" id="KAF1917407.1"/>
    </source>
</evidence>
<dbReference type="AlphaFoldDB" id="A0A6A5QTY7"/>
<keyword evidence="1" id="KW-0732">Signal</keyword>
<sequence length="103" mass="10978">MRASSAFLALCVLITPFASADLHSDGVCVNRIGGQNVYNAAATISACNSYMNRNTGNKQWDVCPDCTMKVVGNLNVCHSDAWHIGGDELNHYCKQQGAGSLAN</sequence>
<feature type="signal peptide" evidence="1">
    <location>
        <begin position="1"/>
        <end position="20"/>
    </location>
</feature>
<evidence type="ECO:0008006" key="4">
    <source>
        <dbReference type="Google" id="ProtNLM"/>
    </source>
</evidence>
<dbReference type="OrthoDB" id="3489571at2759"/>
<organism evidence="2 3">
    <name type="scientific">Ampelomyces quisqualis</name>
    <name type="common">Powdery mildew agent</name>
    <dbReference type="NCBI Taxonomy" id="50730"/>
    <lineage>
        <taxon>Eukaryota</taxon>
        <taxon>Fungi</taxon>
        <taxon>Dikarya</taxon>
        <taxon>Ascomycota</taxon>
        <taxon>Pezizomycotina</taxon>
        <taxon>Dothideomycetes</taxon>
        <taxon>Pleosporomycetidae</taxon>
        <taxon>Pleosporales</taxon>
        <taxon>Pleosporineae</taxon>
        <taxon>Phaeosphaeriaceae</taxon>
        <taxon>Ampelomyces</taxon>
    </lineage>
</organism>
<name>A0A6A5QTY7_AMPQU</name>
<gene>
    <name evidence="2" type="ORF">BDU57DRAFT_546691</name>
</gene>
<proteinExistence type="predicted"/>
<feature type="chain" id="PRO_5025472267" description="Cyanovirin-N domain-containing protein" evidence="1">
    <location>
        <begin position="21"/>
        <end position="103"/>
    </location>
</feature>
<evidence type="ECO:0000313" key="3">
    <source>
        <dbReference type="Proteomes" id="UP000800096"/>
    </source>
</evidence>